<dbReference type="SUPFAM" id="SSF47336">
    <property type="entry name" value="ACP-like"/>
    <property type="match status" value="1"/>
</dbReference>
<evidence type="ECO:0000313" key="4">
    <source>
        <dbReference type="EMBL" id="GAA6197954.1"/>
    </source>
</evidence>
<sequence>MTTTTTLSDIQDFLLERIAKFTNTEVSQLGPESVLVDLGLQSTDAVILSGQVEDEFQTDISPSMIFEHETLGSFAQAILNNNSPQ</sequence>
<keyword evidence="5" id="KW-1185">Reference proteome</keyword>
<proteinExistence type="predicted"/>
<dbReference type="InterPro" id="IPR020806">
    <property type="entry name" value="PKS_PP-bd"/>
</dbReference>
<evidence type="ECO:0000313" key="5">
    <source>
        <dbReference type="Proteomes" id="UP001441944"/>
    </source>
</evidence>
<dbReference type="InterPro" id="IPR036736">
    <property type="entry name" value="ACP-like_sf"/>
</dbReference>
<feature type="domain" description="Carrier" evidence="3">
    <location>
        <begin position="5"/>
        <end position="82"/>
    </location>
</feature>
<dbReference type="PROSITE" id="PS50075">
    <property type="entry name" value="CARRIER"/>
    <property type="match status" value="1"/>
</dbReference>
<dbReference type="SMART" id="SM00823">
    <property type="entry name" value="PKS_PP"/>
    <property type="match status" value="1"/>
</dbReference>
<keyword evidence="1" id="KW-0596">Phosphopantetheine</keyword>
<evidence type="ECO:0000259" key="3">
    <source>
        <dbReference type="PROSITE" id="PS50075"/>
    </source>
</evidence>
<dbReference type="Pfam" id="PF00550">
    <property type="entry name" value="PP-binding"/>
    <property type="match status" value="1"/>
</dbReference>
<dbReference type="RefSeq" id="WP_295449021.1">
    <property type="nucleotide sequence ID" value="NZ_BAABWU010000016.1"/>
</dbReference>
<gene>
    <name evidence="4" type="ORF">NBRC116598_33990</name>
</gene>
<name>A0ABQ0AQ32_9RHOB</name>
<evidence type="ECO:0000256" key="2">
    <source>
        <dbReference type="ARBA" id="ARBA00022553"/>
    </source>
</evidence>
<reference evidence="4 5" key="1">
    <citation type="submission" date="2024-04" db="EMBL/GenBank/DDBJ databases">
        <title>Draft genome sequence of Pseudophaeobacter arcticus NBRC 116598.</title>
        <authorList>
            <person name="Miyakawa T."/>
            <person name="Kusuya Y."/>
            <person name="Miura T."/>
        </authorList>
    </citation>
    <scope>NUCLEOTIDE SEQUENCE [LARGE SCALE GENOMIC DNA]</scope>
    <source>
        <strain evidence="4 5">SU-CL00105</strain>
    </source>
</reference>
<dbReference type="InterPro" id="IPR009081">
    <property type="entry name" value="PP-bd_ACP"/>
</dbReference>
<accession>A0ABQ0AQ32</accession>
<protein>
    <recommendedName>
        <fullName evidence="3">Carrier domain-containing protein</fullName>
    </recommendedName>
</protein>
<comment type="caution">
    <text evidence="4">The sequence shown here is derived from an EMBL/GenBank/DDBJ whole genome shotgun (WGS) entry which is preliminary data.</text>
</comment>
<dbReference type="EMBL" id="BAABWU010000016">
    <property type="protein sequence ID" value="GAA6197954.1"/>
    <property type="molecule type" value="Genomic_DNA"/>
</dbReference>
<evidence type="ECO:0000256" key="1">
    <source>
        <dbReference type="ARBA" id="ARBA00022450"/>
    </source>
</evidence>
<dbReference type="Proteomes" id="UP001441944">
    <property type="component" value="Unassembled WGS sequence"/>
</dbReference>
<organism evidence="4 5">
    <name type="scientific">Pseudophaeobacter arcticus</name>
    <dbReference type="NCBI Taxonomy" id="385492"/>
    <lineage>
        <taxon>Bacteria</taxon>
        <taxon>Pseudomonadati</taxon>
        <taxon>Pseudomonadota</taxon>
        <taxon>Alphaproteobacteria</taxon>
        <taxon>Rhodobacterales</taxon>
        <taxon>Paracoccaceae</taxon>
        <taxon>Pseudophaeobacter</taxon>
    </lineage>
</organism>
<dbReference type="Gene3D" id="1.10.1200.10">
    <property type="entry name" value="ACP-like"/>
    <property type="match status" value="1"/>
</dbReference>
<keyword evidence="2" id="KW-0597">Phosphoprotein</keyword>